<keyword evidence="1" id="KW-0732">Signal</keyword>
<comment type="caution">
    <text evidence="2">The sequence shown here is derived from an EMBL/GenBank/DDBJ whole genome shotgun (WGS) entry which is preliminary data.</text>
</comment>
<evidence type="ECO:0000256" key="1">
    <source>
        <dbReference type="SAM" id="SignalP"/>
    </source>
</evidence>
<evidence type="ECO:0000313" key="2">
    <source>
        <dbReference type="EMBL" id="KAK0168003.1"/>
    </source>
</evidence>
<proteinExistence type="predicted"/>
<dbReference type="PANTHER" id="PTHR31649:SF10">
    <property type="entry name" value="IP19903P-RELATED"/>
    <property type="match status" value="1"/>
</dbReference>
<dbReference type="InterPro" id="IPR006616">
    <property type="entry name" value="DM9_repeat"/>
</dbReference>
<dbReference type="SMART" id="SM00696">
    <property type="entry name" value="DM9"/>
    <property type="match status" value="1"/>
</dbReference>
<dbReference type="Proteomes" id="UP001168972">
    <property type="component" value="Unassembled WGS sequence"/>
</dbReference>
<reference evidence="2" key="2">
    <citation type="submission" date="2023-03" db="EMBL/GenBank/DDBJ databases">
        <authorList>
            <person name="Inwood S.N."/>
            <person name="Skelly J.G."/>
            <person name="Guhlin J."/>
            <person name="Harrop T.W.R."/>
            <person name="Goldson S.G."/>
            <person name="Dearden P.K."/>
        </authorList>
    </citation>
    <scope>NUCLEOTIDE SEQUENCE</scope>
    <source>
        <strain evidence="2">Lincoln</strain>
        <tissue evidence="2">Whole body</tissue>
    </source>
</reference>
<feature type="signal peptide" evidence="1">
    <location>
        <begin position="1"/>
        <end position="20"/>
    </location>
</feature>
<accession>A0AA39FED4</accession>
<reference evidence="2" key="1">
    <citation type="journal article" date="2023" name="bioRxiv">
        <title>Scaffold-level genome assemblies of two parasitoid biocontrol wasps reveal the parthenogenesis mechanism and an associated novel virus.</title>
        <authorList>
            <person name="Inwood S."/>
            <person name="Skelly J."/>
            <person name="Guhlin J."/>
            <person name="Harrop T."/>
            <person name="Goldson S."/>
            <person name="Dearden P."/>
        </authorList>
    </citation>
    <scope>NUCLEOTIDE SEQUENCE</scope>
    <source>
        <strain evidence="2">Lincoln</strain>
        <tissue evidence="2">Whole body</tissue>
    </source>
</reference>
<feature type="chain" id="PRO_5041438126" evidence="1">
    <location>
        <begin position="21"/>
        <end position="187"/>
    </location>
</feature>
<dbReference type="AlphaFoldDB" id="A0AA39FED4"/>
<name>A0AA39FED4_MICHY</name>
<dbReference type="Pfam" id="PF11901">
    <property type="entry name" value="DM9"/>
    <property type="match status" value="1"/>
</dbReference>
<gene>
    <name evidence="2" type="ORF">PV327_001846</name>
</gene>
<evidence type="ECO:0000313" key="3">
    <source>
        <dbReference type="Proteomes" id="UP001168972"/>
    </source>
</evidence>
<protein>
    <submittedName>
        <fullName evidence="2">Uncharacterized protein</fullName>
    </submittedName>
</protein>
<dbReference type="EMBL" id="JAQQBR010001831">
    <property type="protein sequence ID" value="KAK0168003.1"/>
    <property type="molecule type" value="Genomic_DNA"/>
</dbReference>
<sequence>MKFVYVGIVVLGCMLQILIGSSHELLNASTPQPTTLKPAPEYRWVEYNKFSYILHIRRLLLVQSDSENPQYLIIRLKYDNGDIVPYEGRQKSGEDKITPEPEIDNYKQFEVFQIEPDHYKWVQSSNGTVEKNAIEGGQINNKTVYICRMETEFGHTAGVMQPSDHSCYMHGYSDDLHRTKYELLTYV</sequence>
<organism evidence="2 3">
    <name type="scientific">Microctonus hyperodae</name>
    <name type="common">Parasitoid wasp</name>
    <dbReference type="NCBI Taxonomy" id="165561"/>
    <lineage>
        <taxon>Eukaryota</taxon>
        <taxon>Metazoa</taxon>
        <taxon>Ecdysozoa</taxon>
        <taxon>Arthropoda</taxon>
        <taxon>Hexapoda</taxon>
        <taxon>Insecta</taxon>
        <taxon>Pterygota</taxon>
        <taxon>Neoptera</taxon>
        <taxon>Endopterygota</taxon>
        <taxon>Hymenoptera</taxon>
        <taxon>Apocrita</taxon>
        <taxon>Ichneumonoidea</taxon>
        <taxon>Braconidae</taxon>
        <taxon>Euphorinae</taxon>
        <taxon>Microctonus</taxon>
    </lineage>
</organism>
<dbReference type="PANTHER" id="PTHR31649">
    <property type="entry name" value="AGAP009604-PA"/>
    <property type="match status" value="1"/>
</dbReference>
<keyword evidence="3" id="KW-1185">Reference proteome</keyword>